<dbReference type="InterPro" id="IPR036179">
    <property type="entry name" value="Ig-like_dom_sf"/>
</dbReference>
<dbReference type="Gene3D" id="2.60.40.10">
    <property type="entry name" value="Immunoglobulins"/>
    <property type="match status" value="2"/>
</dbReference>
<accession>A0A8C3LNL1</accession>
<evidence type="ECO:0000313" key="9">
    <source>
        <dbReference type="Ensembl" id="ENSCPIP00010012685.1"/>
    </source>
</evidence>
<evidence type="ECO:0000313" key="10">
    <source>
        <dbReference type="Proteomes" id="UP000694543"/>
    </source>
</evidence>
<dbReference type="InterPro" id="IPR007110">
    <property type="entry name" value="Ig-like_dom"/>
</dbReference>
<proteinExistence type="predicted"/>
<dbReference type="InterPro" id="IPR013783">
    <property type="entry name" value="Ig-like_fold"/>
</dbReference>
<evidence type="ECO:0000256" key="1">
    <source>
        <dbReference type="ARBA" id="ARBA00004370"/>
    </source>
</evidence>
<dbReference type="InterPro" id="IPR024303">
    <property type="entry name" value="NK_rcpt_2B4_Ig_dom"/>
</dbReference>
<keyword evidence="4" id="KW-0325">Glycoprotein</keyword>
<keyword evidence="10" id="KW-1185">Reference proteome</keyword>
<dbReference type="PANTHER" id="PTHR12080">
    <property type="entry name" value="SIGNALING LYMPHOCYTIC ACTIVATION MOLECULE"/>
    <property type="match status" value="1"/>
</dbReference>
<keyword evidence="3 6" id="KW-0472">Membrane</keyword>
<reference evidence="9" key="1">
    <citation type="submission" date="2025-08" db="UniProtKB">
        <authorList>
            <consortium name="Ensembl"/>
        </authorList>
    </citation>
    <scope>IDENTIFICATION</scope>
</reference>
<evidence type="ECO:0000256" key="2">
    <source>
        <dbReference type="ARBA" id="ARBA00022729"/>
    </source>
</evidence>
<dbReference type="GO" id="GO:0002323">
    <property type="term" value="P:natural killer cell activation involved in immune response"/>
    <property type="evidence" value="ECO:0007669"/>
    <property type="project" value="TreeGrafter"/>
</dbReference>
<feature type="chain" id="PRO_5034862669" evidence="7">
    <location>
        <begin position="28"/>
        <end position="376"/>
    </location>
</feature>
<keyword evidence="6" id="KW-0812">Transmembrane</keyword>
<dbReference type="Pfam" id="PF11465">
    <property type="entry name" value="Receptor_2B4"/>
    <property type="match status" value="1"/>
</dbReference>
<evidence type="ECO:0000256" key="5">
    <source>
        <dbReference type="SAM" id="MobiDB-lite"/>
    </source>
</evidence>
<comment type="subcellular location">
    <subcellularLocation>
        <location evidence="1">Membrane</location>
    </subcellularLocation>
</comment>
<dbReference type="GO" id="GO:0042288">
    <property type="term" value="F:MHC class I protein binding"/>
    <property type="evidence" value="ECO:0007669"/>
    <property type="project" value="TreeGrafter"/>
</dbReference>
<evidence type="ECO:0000256" key="3">
    <source>
        <dbReference type="ARBA" id="ARBA00023136"/>
    </source>
</evidence>
<name>A0A8C3LNL1_CHRPC</name>
<dbReference type="Ensembl" id="ENSCPIT00010015037.1">
    <property type="protein sequence ID" value="ENSCPIP00010012685.1"/>
    <property type="gene ID" value="ENSCPIG00010009949.1"/>
</dbReference>
<dbReference type="Proteomes" id="UP000694543">
    <property type="component" value="Unplaced"/>
</dbReference>
<feature type="signal peptide" evidence="7">
    <location>
        <begin position="1"/>
        <end position="27"/>
    </location>
</feature>
<keyword evidence="2 7" id="KW-0732">Signal</keyword>
<dbReference type="PROSITE" id="PS50835">
    <property type="entry name" value="IG_LIKE"/>
    <property type="match status" value="1"/>
</dbReference>
<dbReference type="PANTHER" id="PTHR12080:SF56">
    <property type="entry name" value="NATURAL KILLER CELL RECEPTOR 2B4"/>
    <property type="match status" value="1"/>
</dbReference>
<evidence type="ECO:0000256" key="6">
    <source>
        <dbReference type="SAM" id="Phobius"/>
    </source>
</evidence>
<evidence type="ECO:0000256" key="7">
    <source>
        <dbReference type="SAM" id="SignalP"/>
    </source>
</evidence>
<protein>
    <submittedName>
        <fullName evidence="9">CD244 molecule</fullName>
    </submittedName>
</protein>
<keyword evidence="6" id="KW-1133">Transmembrane helix</keyword>
<evidence type="ECO:0000259" key="8">
    <source>
        <dbReference type="PROSITE" id="PS50835"/>
    </source>
</evidence>
<reference evidence="9" key="2">
    <citation type="submission" date="2025-09" db="UniProtKB">
        <authorList>
            <consortium name="Ensembl"/>
        </authorList>
    </citation>
    <scope>IDENTIFICATION</scope>
</reference>
<dbReference type="CDD" id="cd00096">
    <property type="entry name" value="Ig"/>
    <property type="match status" value="1"/>
</dbReference>
<feature type="transmembrane region" description="Helical" evidence="6">
    <location>
        <begin position="225"/>
        <end position="249"/>
    </location>
</feature>
<organism evidence="9 10">
    <name type="scientific">Chrysolophus pictus</name>
    <name type="common">Golden pheasant</name>
    <name type="synonym">Phasianus pictus</name>
    <dbReference type="NCBI Taxonomy" id="9089"/>
    <lineage>
        <taxon>Eukaryota</taxon>
        <taxon>Metazoa</taxon>
        <taxon>Chordata</taxon>
        <taxon>Craniata</taxon>
        <taxon>Vertebrata</taxon>
        <taxon>Euteleostomi</taxon>
        <taxon>Archelosauria</taxon>
        <taxon>Archosauria</taxon>
        <taxon>Dinosauria</taxon>
        <taxon>Saurischia</taxon>
        <taxon>Theropoda</taxon>
        <taxon>Coelurosauria</taxon>
        <taxon>Aves</taxon>
        <taxon>Neognathae</taxon>
        <taxon>Galloanserae</taxon>
        <taxon>Galliformes</taxon>
        <taxon>Phasianidae</taxon>
        <taxon>Phasianinae</taxon>
        <taxon>Chrysolophus</taxon>
    </lineage>
</organism>
<sequence length="376" mass="41222">MQQHRVALDALEMLLCVVLGVAGSGQGAEGCRDRAVLTGTDLQLLLEEPLPLGWINIEWKVALGTEPRQRILTARKDKVETANSSLSKRATFHREPLSLQISAVTQADSGKYSADIEKSDGSVLTKCFHVSVWEPVGSPHLETRVLQQDEEWCSFQLSCTVPGASAVSYSWSRDREPLGNQSVLEVPEDVQPGLYVCNVSNLVSWSTASIDTATACTQTGLFGAIPWWAVIVVLVLAVCIAGSTTYWCWRRRRKDSPAALSSPALPEHTEPSLTVYEEVGKARTGQEPNGNSEAHIVGNTVYAVVNPKGQRPRSPQEPESCTIYSTVQPRMKSPSFKRKKLDRALVSTAYMEVTAPLRRYPSSQNSPTPPTNHHNS</sequence>
<dbReference type="GO" id="GO:0009897">
    <property type="term" value="C:external side of plasma membrane"/>
    <property type="evidence" value="ECO:0007669"/>
    <property type="project" value="TreeGrafter"/>
</dbReference>
<evidence type="ECO:0000256" key="4">
    <source>
        <dbReference type="ARBA" id="ARBA00023180"/>
    </source>
</evidence>
<feature type="region of interest" description="Disordered" evidence="5">
    <location>
        <begin position="356"/>
        <end position="376"/>
    </location>
</feature>
<feature type="domain" description="Ig-like" evidence="8">
    <location>
        <begin position="139"/>
        <end position="217"/>
    </location>
</feature>
<dbReference type="SUPFAM" id="SSF48726">
    <property type="entry name" value="Immunoglobulin"/>
    <property type="match status" value="2"/>
</dbReference>
<dbReference type="InterPro" id="IPR015631">
    <property type="entry name" value="CD2/SLAM_rcpt"/>
</dbReference>
<dbReference type="AlphaFoldDB" id="A0A8C3LNL1"/>